<gene>
    <name evidence="1" type="ORF">K3G42_003188</name>
</gene>
<evidence type="ECO:0000313" key="1">
    <source>
        <dbReference type="EMBL" id="KAH7998956.1"/>
    </source>
</evidence>
<protein>
    <submittedName>
        <fullName evidence="1">Uncharacterized protein</fullName>
    </submittedName>
</protein>
<name>A0ACB8F138_9SAUR</name>
<keyword evidence="2" id="KW-1185">Reference proteome</keyword>
<reference evidence="1" key="1">
    <citation type="submission" date="2021-08" db="EMBL/GenBank/DDBJ databases">
        <title>The first chromosome-level gecko genome reveals the dynamic sex chromosomes of Neotropical dwarf geckos (Sphaerodactylidae: Sphaerodactylus).</title>
        <authorList>
            <person name="Pinto B.J."/>
            <person name="Keating S.E."/>
            <person name="Gamble T."/>
        </authorList>
    </citation>
    <scope>NUCLEOTIDE SEQUENCE</scope>
    <source>
        <strain evidence="1">TG3544</strain>
    </source>
</reference>
<accession>A0ACB8F138</accession>
<organism evidence="1 2">
    <name type="scientific">Sphaerodactylus townsendi</name>
    <dbReference type="NCBI Taxonomy" id="933632"/>
    <lineage>
        <taxon>Eukaryota</taxon>
        <taxon>Metazoa</taxon>
        <taxon>Chordata</taxon>
        <taxon>Craniata</taxon>
        <taxon>Vertebrata</taxon>
        <taxon>Euteleostomi</taxon>
        <taxon>Lepidosauria</taxon>
        <taxon>Squamata</taxon>
        <taxon>Bifurcata</taxon>
        <taxon>Gekkota</taxon>
        <taxon>Sphaerodactylidae</taxon>
        <taxon>Sphaerodactylus</taxon>
    </lineage>
</organism>
<evidence type="ECO:0000313" key="2">
    <source>
        <dbReference type="Proteomes" id="UP000827872"/>
    </source>
</evidence>
<dbReference type="Proteomes" id="UP000827872">
    <property type="component" value="Linkage Group LG05"/>
</dbReference>
<sequence>MKIKIEESHRKQRVPPEGPRSECKPAVRGFTSSTSAVPAAGCSIPEPLSPSLIAEDEVFFGSMAEEREDNSSPEGDPSLANIHSSAEDLLSLDSALQGSEYYKDLGLAGPTEAGVAATAVTSDLWSLTEAPPTVSGPPPALEKACHYLDEDCACSCGSGRQHGFLREAPALQEGEEPFVAPVGSPPASESHNWGSLLPPIEDQYR</sequence>
<dbReference type="EMBL" id="CM037618">
    <property type="protein sequence ID" value="KAH7998956.1"/>
    <property type="molecule type" value="Genomic_DNA"/>
</dbReference>
<comment type="caution">
    <text evidence="1">The sequence shown here is derived from an EMBL/GenBank/DDBJ whole genome shotgun (WGS) entry which is preliminary data.</text>
</comment>
<proteinExistence type="predicted"/>